<accession>A0A8J4F7I9</accession>
<evidence type="ECO:0000256" key="1">
    <source>
        <dbReference type="SAM" id="MobiDB-lite"/>
    </source>
</evidence>
<organism evidence="2 3">
    <name type="scientific">Volvox africanus</name>
    <dbReference type="NCBI Taxonomy" id="51714"/>
    <lineage>
        <taxon>Eukaryota</taxon>
        <taxon>Viridiplantae</taxon>
        <taxon>Chlorophyta</taxon>
        <taxon>core chlorophytes</taxon>
        <taxon>Chlorophyceae</taxon>
        <taxon>CS clade</taxon>
        <taxon>Chlamydomonadales</taxon>
        <taxon>Volvocaceae</taxon>
        <taxon>Volvox</taxon>
    </lineage>
</organism>
<feature type="region of interest" description="Disordered" evidence="1">
    <location>
        <begin position="101"/>
        <end position="123"/>
    </location>
</feature>
<comment type="caution">
    <text evidence="2">The sequence shown here is derived from an EMBL/GenBank/DDBJ whole genome shotgun (WGS) entry which is preliminary data.</text>
</comment>
<name>A0A8J4F7I9_9CHLO</name>
<keyword evidence="3" id="KW-1185">Reference proteome</keyword>
<dbReference type="Proteomes" id="UP000747399">
    <property type="component" value="Unassembled WGS sequence"/>
</dbReference>
<proteinExistence type="predicted"/>
<reference evidence="2" key="1">
    <citation type="journal article" date="2021" name="Proc. Natl. Acad. Sci. U.S.A.">
        <title>Three genomes in the algal genus Volvox reveal the fate of a haploid sex-determining region after a transition to homothallism.</title>
        <authorList>
            <person name="Yamamoto K."/>
            <person name="Hamaji T."/>
            <person name="Kawai-Toyooka H."/>
            <person name="Matsuzaki R."/>
            <person name="Takahashi F."/>
            <person name="Nishimura Y."/>
            <person name="Kawachi M."/>
            <person name="Noguchi H."/>
            <person name="Minakuchi Y."/>
            <person name="Umen J.G."/>
            <person name="Toyoda A."/>
            <person name="Nozaki H."/>
        </authorList>
    </citation>
    <scope>NUCLEOTIDE SEQUENCE</scope>
    <source>
        <strain evidence="2">NIES-3780</strain>
    </source>
</reference>
<gene>
    <name evidence="2" type="ORF">Vafri_18330</name>
</gene>
<protein>
    <submittedName>
        <fullName evidence="2">Uncharacterized protein</fullName>
    </submittedName>
</protein>
<dbReference type="AlphaFoldDB" id="A0A8J4F7I9"/>
<evidence type="ECO:0000313" key="2">
    <source>
        <dbReference type="EMBL" id="GIL64363.1"/>
    </source>
</evidence>
<dbReference type="EMBL" id="BNCO01000065">
    <property type="protein sequence ID" value="GIL64363.1"/>
    <property type="molecule type" value="Genomic_DNA"/>
</dbReference>
<sequence>MKDIVAIPAAVTNPMAALGTYGMKSVGALSKLRRRIPNPPLHLIHGGPSDANLMVATPTPYSMQYDEQNPPVPRLGYHFNGRVRDDHNGAARQWRGQLDLGPGFGFGSGSGPEATSTSPLPPPLRSFHQIGVNTVDCHSREASAAMATSVTAATTAAAATQECVLANRGPTWP</sequence>
<evidence type="ECO:0000313" key="3">
    <source>
        <dbReference type="Proteomes" id="UP000747399"/>
    </source>
</evidence>